<organism evidence="1 2">
    <name type="scientific">Basidiobolus ranarum</name>
    <dbReference type="NCBI Taxonomy" id="34480"/>
    <lineage>
        <taxon>Eukaryota</taxon>
        <taxon>Fungi</taxon>
        <taxon>Fungi incertae sedis</taxon>
        <taxon>Zoopagomycota</taxon>
        <taxon>Entomophthoromycotina</taxon>
        <taxon>Basidiobolomycetes</taxon>
        <taxon>Basidiobolales</taxon>
        <taxon>Basidiobolaceae</taxon>
        <taxon>Basidiobolus</taxon>
    </lineage>
</organism>
<reference evidence="1 2" key="1">
    <citation type="submission" date="2023-04" db="EMBL/GenBank/DDBJ databases">
        <title>Genome of Basidiobolus ranarum AG-B5.</title>
        <authorList>
            <person name="Stajich J.E."/>
            <person name="Carter-House D."/>
            <person name="Gryganskyi A."/>
        </authorList>
    </citation>
    <scope>NUCLEOTIDE SEQUENCE [LARGE SCALE GENOMIC DNA]</scope>
    <source>
        <strain evidence="1 2">AG-B5</strain>
    </source>
</reference>
<dbReference type="Proteomes" id="UP001479436">
    <property type="component" value="Unassembled WGS sequence"/>
</dbReference>
<dbReference type="EMBL" id="JASJQH010001317">
    <property type="protein sequence ID" value="KAK9761593.1"/>
    <property type="molecule type" value="Genomic_DNA"/>
</dbReference>
<evidence type="ECO:0000313" key="2">
    <source>
        <dbReference type="Proteomes" id="UP001479436"/>
    </source>
</evidence>
<comment type="caution">
    <text evidence="1">The sequence shown here is derived from an EMBL/GenBank/DDBJ whole genome shotgun (WGS) entry which is preliminary data.</text>
</comment>
<sequence>MFLIEDPAIHYRRFFDKLRTEVIDGNRVFSNLEEWYAYPYKYDAMGQLSEFKNMFYKRAGSWWSHFYLHPYP</sequence>
<gene>
    <name evidence="1" type="ORF">K7432_013401</name>
</gene>
<accession>A0ABR2WJA2</accession>
<proteinExistence type="predicted"/>
<evidence type="ECO:0000313" key="1">
    <source>
        <dbReference type="EMBL" id="KAK9761593.1"/>
    </source>
</evidence>
<keyword evidence="2" id="KW-1185">Reference proteome</keyword>
<name>A0ABR2WJA2_9FUNG</name>
<protein>
    <submittedName>
        <fullName evidence="1">Uncharacterized protein</fullName>
    </submittedName>
</protein>